<dbReference type="GO" id="GO:0016192">
    <property type="term" value="P:vesicle-mediated transport"/>
    <property type="evidence" value="ECO:0007669"/>
    <property type="project" value="InterPro"/>
</dbReference>
<evidence type="ECO:0000256" key="2">
    <source>
        <dbReference type="ARBA" id="ARBA00010095"/>
    </source>
</evidence>
<keyword evidence="3 6" id="KW-0812">Transmembrane</keyword>
<keyword evidence="8" id="KW-1185">Reference proteome</keyword>
<accession>A0AAV1CDY6</accession>
<keyword evidence="5 6" id="KW-0472">Membrane</keyword>
<dbReference type="InterPro" id="IPR003377">
    <property type="entry name" value="Cornichon"/>
</dbReference>
<feature type="transmembrane region" description="Helical" evidence="6">
    <location>
        <begin position="57"/>
        <end position="81"/>
    </location>
</feature>
<gene>
    <name evidence="7" type="ORF">OLC1_LOCUS5030</name>
</gene>
<reference evidence="7" key="1">
    <citation type="submission" date="2023-03" db="EMBL/GenBank/DDBJ databases">
        <authorList>
            <person name="Julca I."/>
        </authorList>
    </citation>
    <scope>NUCLEOTIDE SEQUENCE</scope>
</reference>
<dbReference type="PANTHER" id="PTHR12290">
    <property type="entry name" value="CORNICHON-RELATED"/>
    <property type="match status" value="1"/>
</dbReference>
<protein>
    <submittedName>
        <fullName evidence="7">OLC1v1029238C1</fullName>
    </submittedName>
</protein>
<evidence type="ECO:0000256" key="5">
    <source>
        <dbReference type="ARBA" id="ARBA00023136"/>
    </source>
</evidence>
<dbReference type="SMART" id="SM01398">
    <property type="entry name" value="Cornichon"/>
    <property type="match status" value="1"/>
</dbReference>
<evidence type="ECO:0000313" key="8">
    <source>
        <dbReference type="Proteomes" id="UP001161247"/>
    </source>
</evidence>
<dbReference type="EMBL" id="OX459119">
    <property type="protein sequence ID" value="CAI9093680.1"/>
    <property type="molecule type" value="Genomic_DNA"/>
</dbReference>
<name>A0AAV1CDY6_OLDCO</name>
<keyword evidence="4 6" id="KW-1133">Transmembrane helix</keyword>
<organism evidence="7 8">
    <name type="scientific">Oldenlandia corymbosa var. corymbosa</name>
    <dbReference type="NCBI Taxonomy" id="529605"/>
    <lineage>
        <taxon>Eukaryota</taxon>
        <taxon>Viridiplantae</taxon>
        <taxon>Streptophyta</taxon>
        <taxon>Embryophyta</taxon>
        <taxon>Tracheophyta</taxon>
        <taxon>Spermatophyta</taxon>
        <taxon>Magnoliopsida</taxon>
        <taxon>eudicotyledons</taxon>
        <taxon>Gunneridae</taxon>
        <taxon>Pentapetalae</taxon>
        <taxon>asterids</taxon>
        <taxon>lamiids</taxon>
        <taxon>Gentianales</taxon>
        <taxon>Rubiaceae</taxon>
        <taxon>Rubioideae</taxon>
        <taxon>Spermacoceae</taxon>
        <taxon>Hedyotis-Oldenlandia complex</taxon>
        <taxon>Oldenlandia</taxon>
    </lineage>
</organism>
<evidence type="ECO:0000256" key="6">
    <source>
        <dbReference type="SAM" id="Phobius"/>
    </source>
</evidence>
<evidence type="ECO:0000256" key="1">
    <source>
        <dbReference type="ARBA" id="ARBA00004141"/>
    </source>
</evidence>
<feature type="transmembrane region" description="Helical" evidence="6">
    <location>
        <begin position="5"/>
        <end position="26"/>
    </location>
</feature>
<comment type="similarity">
    <text evidence="2">Belongs to the cornichon family.</text>
</comment>
<dbReference type="Pfam" id="PF03311">
    <property type="entry name" value="Cornichon"/>
    <property type="match status" value="1"/>
</dbReference>
<dbReference type="Proteomes" id="UP001161247">
    <property type="component" value="Chromosome 2"/>
</dbReference>
<dbReference type="AlphaFoldDB" id="A0AAV1CDY6"/>
<feature type="transmembrane region" description="Helical" evidence="6">
    <location>
        <begin position="113"/>
        <end position="132"/>
    </location>
</feature>
<evidence type="ECO:0000256" key="4">
    <source>
        <dbReference type="ARBA" id="ARBA00022989"/>
    </source>
</evidence>
<evidence type="ECO:0000256" key="3">
    <source>
        <dbReference type="ARBA" id="ARBA00022692"/>
    </source>
</evidence>
<sequence>MGEAFLWLLFFLILICLVAMVIYQLVCLSDLELDYINPYDSARRINMVILPEFITQAVLGILFLLTGHWFMALLSIPYAYYNFRLYAQREHLIDVTEIFNLLDREKQRRIFKLGYIALLIVTNLFWLIYTALEDDDNIV</sequence>
<proteinExistence type="inferred from homology"/>
<dbReference type="GO" id="GO:0016020">
    <property type="term" value="C:membrane"/>
    <property type="evidence" value="ECO:0007669"/>
    <property type="project" value="UniProtKB-SubCell"/>
</dbReference>
<evidence type="ECO:0000313" key="7">
    <source>
        <dbReference type="EMBL" id="CAI9093680.1"/>
    </source>
</evidence>
<comment type="subcellular location">
    <subcellularLocation>
        <location evidence="1">Membrane</location>
        <topology evidence="1">Multi-pass membrane protein</topology>
    </subcellularLocation>
</comment>